<sequence>MHAGEKRGLPFCRAEDAIGFRPWASIHGDADHRFATTVNVQFPYDRVDDCDARCSD</sequence>
<keyword evidence="2" id="KW-1185">Reference proteome</keyword>
<dbReference type="AlphaFoldDB" id="A0A5C6DY75"/>
<evidence type="ECO:0000313" key="2">
    <source>
        <dbReference type="Proteomes" id="UP000315471"/>
    </source>
</evidence>
<name>A0A5C6DY75_9BACT</name>
<comment type="caution">
    <text evidence="1">The sequence shown here is derived from an EMBL/GenBank/DDBJ whole genome shotgun (WGS) entry which is preliminary data.</text>
</comment>
<protein>
    <submittedName>
        <fullName evidence="1">Uncharacterized protein</fullName>
    </submittedName>
</protein>
<proteinExistence type="predicted"/>
<dbReference type="EMBL" id="SJPY01000004">
    <property type="protein sequence ID" value="TWU41558.1"/>
    <property type="molecule type" value="Genomic_DNA"/>
</dbReference>
<dbReference type="Proteomes" id="UP000315471">
    <property type="component" value="Unassembled WGS sequence"/>
</dbReference>
<reference evidence="1 2" key="1">
    <citation type="submission" date="2019-02" db="EMBL/GenBank/DDBJ databases">
        <title>Deep-cultivation of Planctomycetes and their phenomic and genomic characterization uncovers novel biology.</title>
        <authorList>
            <person name="Wiegand S."/>
            <person name="Jogler M."/>
            <person name="Boedeker C."/>
            <person name="Pinto D."/>
            <person name="Vollmers J."/>
            <person name="Rivas-Marin E."/>
            <person name="Kohn T."/>
            <person name="Peeters S.H."/>
            <person name="Heuer A."/>
            <person name="Rast P."/>
            <person name="Oberbeckmann S."/>
            <person name="Bunk B."/>
            <person name="Jeske O."/>
            <person name="Meyerdierks A."/>
            <person name="Storesund J.E."/>
            <person name="Kallscheuer N."/>
            <person name="Luecker S."/>
            <person name="Lage O.M."/>
            <person name="Pohl T."/>
            <person name="Merkel B.J."/>
            <person name="Hornburger P."/>
            <person name="Mueller R.-W."/>
            <person name="Bruemmer F."/>
            <person name="Labrenz M."/>
            <person name="Spormann A.M."/>
            <person name="Op Den Camp H."/>
            <person name="Overmann J."/>
            <person name="Amann R."/>
            <person name="Jetten M.S.M."/>
            <person name="Mascher T."/>
            <person name="Medema M.H."/>
            <person name="Devos D.P."/>
            <person name="Kaster A.-K."/>
            <person name="Ovreas L."/>
            <person name="Rohde M."/>
            <person name="Galperin M.Y."/>
            <person name="Jogler C."/>
        </authorList>
    </citation>
    <scope>NUCLEOTIDE SEQUENCE [LARGE SCALE GENOMIC DNA]</scope>
    <source>
        <strain evidence="1 2">Q31b</strain>
    </source>
</reference>
<accession>A0A5C6DY75</accession>
<evidence type="ECO:0000313" key="1">
    <source>
        <dbReference type="EMBL" id="TWU41558.1"/>
    </source>
</evidence>
<organism evidence="1 2">
    <name type="scientific">Novipirellula aureliae</name>
    <dbReference type="NCBI Taxonomy" id="2527966"/>
    <lineage>
        <taxon>Bacteria</taxon>
        <taxon>Pseudomonadati</taxon>
        <taxon>Planctomycetota</taxon>
        <taxon>Planctomycetia</taxon>
        <taxon>Pirellulales</taxon>
        <taxon>Pirellulaceae</taxon>
        <taxon>Novipirellula</taxon>
    </lineage>
</organism>
<gene>
    <name evidence="1" type="ORF">Q31b_30080</name>
</gene>